<evidence type="ECO:0000259" key="2">
    <source>
        <dbReference type="Pfam" id="PF18435"/>
    </source>
</evidence>
<dbReference type="OrthoDB" id="9777383at2"/>
<dbReference type="Gene3D" id="3.40.50.1820">
    <property type="entry name" value="alpha/beta hydrolase"/>
    <property type="match status" value="1"/>
</dbReference>
<sequence length="588" mass="65420">MKKISKYLLIILALCLLVTPVLSLKADNVIESVETLGFVDIDGSKTNAIVVKYGVDLTGADIDLSTFEINDYGTTLSEEDLNAGSNPGVALKAYVNDKPETSAVGGSGTGNYVIIEVNTDYSVSRFARSWEITMAADVKQVKPIHTAKDVIVPSTKKVVNYTVETYVGYNPMTGQPRDPEYYNYAIKGTYTIKGIEDYELHTIEDGTAFKATYCFDEANGKYWDFDLPYALYVPKDYDPSKKYALVLQIHDAGSMSSNPMLPLTEAQGPSNYASKEFQQLAKDQGLGGAIIVCPAIAEFFNMDKENPKYALRMARDNWTLSCGVPAIWQLMDSLTKTYNVDSNRIYGSGQSMGGMTIMAMAAQRDNYFAAIMPMSCIWGTNFNKDYAFNGSAYYNAPADGKIIWNVDDEGKPCDYNNWFYMCSDDNILYLNTDGNPEYMMLFKDLCAVKVEEAPMVLTKNTTVAERNALVKELVSRKSDLGIYQVTLSGNVGHMSAWFYGHGTFACYEWLMSQTRETEMNRHKLDLNKPYVLAEQQIQTKDRVYSTEKDGTVIYYPTGKLGAGTIGYNSACTALGSDVKLYPGWKPEK</sequence>
<dbReference type="AlphaFoldDB" id="A0A1G9NUX1"/>
<dbReference type="Pfam" id="PF00756">
    <property type="entry name" value="Esterase"/>
    <property type="match status" value="1"/>
</dbReference>
<dbReference type="Pfam" id="PF18435">
    <property type="entry name" value="EstA_Ig_like"/>
    <property type="match status" value="1"/>
</dbReference>
<dbReference type="InterPro" id="IPR000801">
    <property type="entry name" value="Esterase-like"/>
</dbReference>
<dbReference type="Gene3D" id="2.60.40.2180">
    <property type="match status" value="1"/>
</dbReference>
<dbReference type="InterPro" id="IPR050955">
    <property type="entry name" value="Plant_Biomass_Hydrol_Est"/>
</dbReference>
<keyword evidence="1" id="KW-0732">Signal</keyword>
<keyword evidence="4" id="KW-1185">Reference proteome</keyword>
<evidence type="ECO:0000313" key="3">
    <source>
        <dbReference type="EMBL" id="SDL89827.1"/>
    </source>
</evidence>
<gene>
    <name evidence="3" type="ORF">SAMN04488502_1011123</name>
</gene>
<dbReference type="RefSeq" id="WP_092069359.1">
    <property type="nucleotide sequence ID" value="NZ_FNHB01000001.1"/>
</dbReference>
<name>A0A1G9NUX1_9FIRM</name>
<organism evidence="3 4">
    <name type="scientific">Dendrosporobacter quercicolus</name>
    <dbReference type="NCBI Taxonomy" id="146817"/>
    <lineage>
        <taxon>Bacteria</taxon>
        <taxon>Bacillati</taxon>
        <taxon>Bacillota</taxon>
        <taxon>Negativicutes</taxon>
        <taxon>Selenomonadales</taxon>
        <taxon>Sporomusaceae</taxon>
        <taxon>Dendrosporobacter</taxon>
    </lineage>
</organism>
<dbReference type="PANTHER" id="PTHR43037">
    <property type="entry name" value="UNNAMED PRODUCT-RELATED"/>
    <property type="match status" value="1"/>
</dbReference>
<dbReference type="EMBL" id="FNHB01000001">
    <property type="protein sequence ID" value="SDL89827.1"/>
    <property type="molecule type" value="Genomic_DNA"/>
</dbReference>
<dbReference type="InterPro" id="IPR029058">
    <property type="entry name" value="AB_hydrolase_fold"/>
</dbReference>
<dbReference type="SUPFAM" id="SSF53474">
    <property type="entry name" value="alpha/beta-Hydrolases"/>
    <property type="match status" value="1"/>
</dbReference>
<evidence type="ECO:0000313" key="4">
    <source>
        <dbReference type="Proteomes" id="UP000214880"/>
    </source>
</evidence>
<accession>A0A1G9NUX1</accession>
<dbReference type="PANTHER" id="PTHR43037:SF1">
    <property type="entry name" value="BLL1128 PROTEIN"/>
    <property type="match status" value="1"/>
</dbReference>
<feature type="domain" description="Esterase Ig-like N-terminal" evidence="2">
    <location>
        <begin position="39"/>
        <end position="149"/>
    </location>
</feature>
<protein>
    <submittedName>
        <fullName evidence="3">Predicted peptidase</fullName>
    </submittedName>
</protein>
<dbReference type="Proteomes" id="UP000214880">
    <property type="component" value="Unassembled WGS sequence"/>
</dbReference>
<reference evidence="3 4" key="1">
    <citation type="submission" date="2016-10" db="EMBL/GenBank/DDBJ databases">
        <authorList>
            <person name="de Groot N.N."/>
        </authorList>
    </citation>
    <scope>NUCLEOTIDE SEQUENCE [LARGE SCALE GENOMIC DNA]</scope>
    <source>
        <strain evidence="3 4">DSM 1736</strain>
    </source>
</reference>
<dbReference type="InterPro" id="IPR041172">
    <property type="entry name" value="EstA_Ig-like_N"/>
</dbReference>
<proteinExistence type="predicted"/>
<evidence type="ECO:0000256" key="1">
    <source>
        <dbReference type="ARBA" id="ARBA00022729"/>
    </source>
</evidence>